<proteinExistence type="predicted"/>
<reference evidence="2" key="1">
    <citation type="submission" date="2023-07" db="EMBL/GenBank/DDBJ databases">
        <title>Thauera sp. CAU 1555 isolated from sand of Yaerae Beach.</title>
        <authorList>
            <person name="Kim W."/>
        </authorList>
    </citation>
    <scope>NUCLEOTIDE SEQUENCE [LARGE SCALE GENOMIC DNA]</scope>
    <source>
        <strain evidence="2">CAU 1555</strain>
    </source>
</reference>
<dbReference type="RefSeq" id="WP_187718391.1">
    <property type="nucleotide sequence ID" value="NZ_JACTAH010000002.1"/>
</dbReference>
<dbReference type="EMBL" id="JACYTO010000002">
    <property type="protein sequence ID" value="MBD8503563.1"/>
    <property type="molecule type" value="Genomic_DNA"/>
</dbReference>
<protein>
    <submittedName>
        <fullName evidence="1">Uncharacterized protein</fullName>
    </submittedName>
</protein>
<comment type="caution">
    <text evidence="1">The sequence shown here is derived from an EMBL/GenBank/DDBJ whole genome shotgun (WGS) entry which is preliminary data.</text>
</comment>
<keyword evidence="2" id="KW-1185">Reference proteome</keyword>
<name>A0ABR9BB35_9RHOO</name>
<evidence type="ECO:0000313" key="1">
    <source>
        <dbReference type="EMBL" id="MBD8503563.1"/>
    </source>
</evidence>
<sequence length="308" mass="34443">MKVIGKLKTLFGQDPARADLGWHMDRFIELLDPAITRLPDYRRTLEPATEFAHEYCLRLAAVLPGPYAVSESGHGSDPLLSALFPRREDIAAAFGRSIEVRDRLAAFATGTPVEVHALLGLRQRVTSAPPDTPSTLSRAWSKPRFVDHTLRSLALSEQEVRRQFASAAFDSLRHAYLQKVEELRRKRKQAHSERQLMLEVSTVTGDPAEEPDTASCDDTDLSPAGLLAGLATWLHAPQEHLRLEMGNQDAQVILPHPDPAQRGLQKLELPTLVGVDRRRWPVCLVRFAYEDALAAVSRESMAHRYLLI</sequence>
<organism evidence="1 2">
    <name type="scientific">Thauera sedimentorum</name>
    <dbReference type="NCBI Taxonomy" id="2767595"/>
    <lineage>
        <taxon>Bacteria</taxon>
        <taxon>Pseudomonadati</taxon>
        <taxon>Pseudomonadota</taxon>
        <taxon>Betaproteobacteria</taxon>
        <taxon>Rhodocyclales</taxon>
        <taxon>Zoogloeaceae</taxon>
        <taxon>Thauera</taxon>
    </lineage>
</organism>
<accession>A0ABR9BB35</accession>
<evidence type="ECO:0000313" key="2">
    <source>
        <dbReference type="Proteomes" id="UP000603602"/>
    </source>
</evidence>
<dbReference type="Proteomes" id="UP000603602">
    <property type="component" value="Unassembled WGS sequence"/>
</dbReference>
<gene>
    <name evidence="1" type="ORF">IFO67_11765</name>
</gene>